<dbReference type="Proteomes" id="UP000266389">
    <property type="component" value="Unassembled WGS sequence"/>
</dbReference>
<evidence type="ECO:0000256" key="1">
    <source>
        <dbReference type="ARBA" id="ARBA00004141"/>
    </source>
</evidence>
<feature type="transmembrane region" description="Helical" evidence="6">
    <location>
        <begin position="435"/>
        <end position="455"/>
    </location>
</feature>
<evidence type="ECO:0000256" key="5">
    <source>
        <dbReference type="ARBA" id="ARBA00023136"/>
    </source>
</evidence>
<feature type="transmembrane region" description="Helical" evidence="6">
    <location>
        <begin position="282"/>
        <end position="304"/>
    </location>
</feature>
<evidence type="ECO:0000313" key="8">
    <source>
        <dbReference type="Proteomes" id="UP000266389"/>
    </source>
</evidence>
<dbReference type="AlphaFoldDB" id="A0A395M347"/>
<feature type="transmembrane region" description="Helical" evidence="6">
    <location>
        <begin position="196"/>
        <end position="216"/>
    </location>
</feature>
<evidence type="ECO:0000313" key="7">
    <source>
        <dbReference type="EMBL" id="RFM25239.1"/>
    </source>
</evidence>
<feature type="transmembrane region" description="Helical" evidence="6">
    <location>
        <begin position="99"/>
        <end position="118"/>
    </location>
</feature>
<feature type="transmembrane region" description="Helical" evidence="6">
    <location>
        <begin position="330"/>
        <end position="347"/>
    </location>
</feature>
<keyword evidence="4 6" id="KW-1133">Transmembrane helix</keyword>
<protein>
    <submittedName>
        <fullName evidence="7">DUF92 domain-containing protein</fullName>
    </submittedName>
</protein>
<dbReference type="Pfam" id="PF01940">
    <property type="entry name" value="DUF92"/>
    <property type="match status" value="1"/>
</dbReference>
<comment type="caution">
    <text evidence="7">The sequence shown here is derived from an EMBL/GenBank/DDBJ whole genome shotgun (WGS) entry which is preliminary data.</text>
</comment>
<sequence>MTLGAPLAEDVPPFLIAFGLIIGLIAICEVLKKRLGVEARVTRKIVHIGTGVFVFFAPYFFKSNFYPALIPILFIPFNLLAVRFGWLQSLHGIEARSESTLNYGTVYFPIAFLVLTVLCWGDHVWIMQTAMLVLGLADSAAAIVGENLKHPHQYKFSTVKSLEGSLTMFVVSFVTIYLCFLYFMPSVPKLQVLDGTMVLGFAIALALIATAVEALLSGGADNLFVPLAIAYPLGIMQIQGIETVQNVVLGVAISGVVARASLSLKFLSASGATATFLLASNIFSMGGIVWTVPIMTFFVLSSILSKIGRAQKKKYDLIFEKGSQRDMGQVFANGGIGWLLMIWYSFVTDSTLRDLIYIGYLGTIAAVQADTWATEIGTIVRNPKPISIVNFKPVPAGTSGGITFIGTMGGFIGACVICASAWLSNWEKMAELGVWNSFALIGGSGLLASLVDSFLGATLQAQYYDPIRQKITERTHSLREDGTLIENQLQKGYRWMDNDLVNFICGMTGAGMAILLK</sequence>
<evidence type="ECO:0000256" key="3">
    <source>
        <dbReference type="ARBA" id="ARBA00022692"/>
    </source>
</evidence>
<dbReference type="GO" id="GO:0016020">
    <property type="term" value="C:membrane"/>
    <property type="evidence" value="ECO:0007669"/>
    <property type="project" value="UniProtKB-SubCell"/>
</dbReference>
<name>A0A395M347_9BACT</name>
<evidence type="ECO:0000256" key="6">
    <source>
        <dbReference type="SAM" id="Phobius"/>
    </source>
</evidence>
<gene>
    <name evidence="7" type="ORF">D0433_01035</name>
</gene>
<comment type="subcellular location">
    <subcellularLocation>
        <location evidence="1">Membrane</location>
        <topology evidence="1">Multi-pass membrane protein</topology>
    </subcellularLocation>
</comment>
<accession>A0A395M347</accession>
<evidence type="ECO:0000256" key="2">
    <source>
        <dbReference type="ARBA" id="ARBA00009012"/>
    </source>
</evidence>
<proteinExistence type="inferred from homology"/>
<dbReference type="InterPro" id="IPR002794">
    <property type="entry name" value="DUF92_TMEM19"/>
</dbReference>
<organism evidence="7 8">
    <name type="scientific">Candidatus Thermochlorobacter aerophilus</name>
    <dbReference type="NCBI Taxonomy" id="1868324"/>
    <lineage>
        <taxon>Bacteria</taxon>
        <taxon>Pseudomonadati</taxon>
        <taxon>Chlorobiota</taxon>
        <taxon>Chlorobiia</taxon>
        <taxon>Chlorobiales</taxon>
        <taxon>Candidatus Thermochlorobacteriaceae</taxon>
        <taxon>Candidatus Thermochlorobacter</taxon>
    </lineage>
</organism>
<feature type="transmembrane region" description="Helical" evidence="6">
    <location>
        <begin position="12"/>
        <end position="32"/>
    </location>
</feature>
<dbReference type="PANTHER" id="PTHR13353">
    <property type="entry name" value="TRANSMEMBRANE PROTEIN 19"/>
    <property type="match status" value="1"/>
</dbReference>
<dbReference type="PANTHER" id="PTHR13353:SF5">
    <property type="entry name" value="TRANSMEMBRANE PROTEIN 19"/>
    <property type="match status" value="1"/>
</dbReference>
<evidence type="ECO:0000256" key="4">
    <source>
        <dbReference type="ARBA" id="ARBA00022989"/>
    </source>
</evidence>
<feature type="transmembrane region" description="Helical" evidence="6">
    <location>
        <begin position="124"/>
        <end position="145"/>
    </location>
</feature>
<keyword evidence="3 6" id="KW-0812">Transmembrane</keyword>
<feature type="transmembrane region" description="Helical" evidence="6">
    <location>
        <begin position="44"/>
        <end position="61"/>
    </location>
</feature>
<comment type="similarity">
    <text evidence="2">Belongs to the TMEM19 family.</text>
</comment>
<feature type="transmembrane region" description="Helical" evidence="6">
    <location>
        <begin position="500"/>
        <end position="516"/>
    </location>
</feature>
<keyword evidence="5 6" id="KW-0472">Membrane</keyword>
<reference evidence="7 8" key="1">
    <citation type="journal article" date="2011" name="ISME J.">
        <title>Community ecology of hot spring cyanobacterial mats: predominant populations and their functional potential.</title>
        <authorList>
            <person name="Klatt C.G."/>
            <person name="Wood J.M."/>
            <person name="Rusch D.B."/>
            <person name="Bateson M.M."/>
            <person name="Hamamura N."/>
            <person name="Heidelberg J.F."/>
            <person name="Grossman A.R."/>
            <person name="Bhaya D."/>
            <person name="Cohan F.M."/>
            <person name="Kuhl M."/>
            <person name="Bryant D.A."/>
            <person name="Ward D.M."/>
        </authorList>
    </citation>
    <scope>NUCLEOTIDE SEQUENCE [LARGE SCALE GENOMIC DNA]</scope>
    <source>
        <strain evidence="7">OS</strain>
    </source>
</reference>
<feature type="transmembrane region" description="Helical" evidence="6">
    <location>
        <begin position="166"/>
        <end position="184"/>
    </location>
</feature>
<feature type="transmembrane region" description="Helical" evidence="6">
    <location>
        <begin position="401"/>
        <end position="423"/>
    </location>
</feature>
<feature type="transmembrane region" description="Helical" evidence="6">
    <location>
        <begin position="67"/>
        <end position="87"/>
    </location>
</feature>
<feature type="transmembrane region" description="Helical" evidence="6">
    <location>
        <begin position="243"/>
        <end position="262"/>
    </location>
</feature>
<dbReference type="EMBL" id="PHFL01000007">
    <property type="protein sequence ID" value="RFM25239.1"/>
    <property type="molecule type" value="Genomic_DNA"/>
</dbReference>